<organism evidence="2 3">
    <name type="scientific">Paenibacillus spiritus</name>
    <dbReference type="NCBI Taxonomy" id="2496557"/>
    <lineage>
        <taxon>Bacteria</taxon>
        <taxon>Bacillati</taxon>
        <taxon>Bacillota</taxon>
        <taxon>Bacilli</taxon>
        <taxon>Bacillales</taxon>
        <taxon>Paenibacillaceae</taxon>
        <taxon>Paenibacillus</taxon>
    </lineage>
</organism>
<gene>
    <name evidence="2" type="ORF">F4V43_11330</name>
</gene>
<dbReference type="AlphaFoldDB" id="A0A5J5GA67"/>
<proteinExistence type="predicted"/>
<dbReference type="EMBL" id="VYKK01000015">
    <property type="protein sequence ID" value="KAA9003995.1"/>
    <property type="molecule type" value="Genomic_DNA"/>
</dbReference>
<evidence type="ECO:0000259" key="1">
    <source>
        <dbReference type="Pfam" id="PF09636"/>
    </source>
</evidence>
<dbReference type="SUPFAM" id="SSF159865">
    <property type="entry name" value="XkdW-like"/>
    <property type="match status" value="1"/>
</dbReference>
<dbReference type="InterPro" id="IPR019094">
    <property type="entry name" value="Phage_SP-beta_YorD"/>
</dbReference>
<reference evidence="2 3" key="1">
    <citation type="submission" date="2019-09" db="EMBL/GenBank/DDBJ databases">
        <title>Bacillus ochoae sp. nov., Paenibacillus whitsoniae sp. nov., Paenibacillus spiritus sp. nov. Isolated from the Mars Exploration Rover during spacecraft assembly.</title>
        <authorList>
            <person name="Seuylemezian A."/>
            <person name="Vaishampayan P."/>
        </authorList>
    </citation>
    <scope>NUCLEOTIDE SEQUENCE [LARGE SCALE GENOMIC DNA]</scope>
    <source>
        <strain evidence="2 3">MER_111</strain>
    </source>
</reference>
<dbReference type="Pfam" id="PF09636">
    <property type="entry name" value="XkdW"/>
    <property type="match status" value="1"/>
</dbReference>
<evidence type="ECO:0000313" key="3">
    <source>
        <dbReference type="Proteomes" id="UP000367750"/>
    </source>
</evidence>
<evidence type="ECO:0000313" key="2">
    <source>
        <dbReference type="EMBL" id="KAA9003995.1"/>
    </source>
</evidence>
<dbReference type="InterPro" id="IPR035950">
    <property type="entry name" value="XkdW-like_sf"/>
</dbReference>
<comment type="caution">
    <text evidence="2">The sequence shown here is derived from an EMBL/GenBank/DDBJ whole genome shotgun (WGS) entry which is preliminary data.</text>
</comment>
<protein>
    <recommendedName>
        <fullName evidence="1">Bacteriophage SP-beta YorD domain-containing protein</fullName>
    </recommendedName>
</protein>
<dbReference type="Gene3D" id="3.30.56.60">
    <property type="entry name" value="XkdW-like"/>
    <property type="match status" value="1"/>
</dbReference>
<dbReference type="Proteomes" id="UP000367750">
    <property type="component" value="Unassembled WGS sequence"/>
</dbReference>
<name>A0A5J5GA67_9BACL</name>
<accession>A0A5J5GA67</accession>
<dbReference type="RefSeq" id="WP_150458350.1">
    <property type="nucleotide sequence ID" value="NZ_VYKK01000015.1"/>
</dbReference>
<dbReference type="OrthoDB" id="2918946at2"/>
<sequence>MHLPSAIQHLYPDADAFRDFIVQDDSDGRGPYIAYWGLDSPQPTDEELQQAWAEYQKTDNPSTKPKSLEQRIVTLEQQNASLLLALTEVQGEKRKNRGGLMSLWSGKK</sequence>
<feature type="domain" description="Bacteriophage SP-beta YorD" evidence="1">
    <location>
        <begin position="4"/>
        <end position="59"/>
    </location>
</feature>
<keyword evidence="3" id="KW-1185">Reference proteome</keyword>